<keyword evidence="13" id="KW-0472">Membrane</keyword>
<evidence type="ECO:0000256" key="16">
    <source>
        <dbReference type="ARBA" id="ARBA00047899"/>
    </source>
</evidence>
<keyword evidence="3" id="KW-0723">Serine/threonine-protein kinase</keyword>
<reference evidence="21" key="1">
    <citation type="journal article" date="2023" name="Plant Biotechnol. J.">
        <title>Chromosome-level wild Hevea brasiliensis genome provides new tools for genomic-assisted breeding and valuable loci to elevate rubber yield.</title>
        <authorList>
            <person name="Cheng H."/>
            <person name="Song X."/>
            <person name="Hu Y."/>
            <person name="Wu T."/>
            <person name="Yang Q."/>
            <person name="An Z."/>
            <person name="Feng S."/>
            <person name="Deng Z."/>
            <person name="Wu W."/>
            <person name="Zeng X."/>
            <person name="Tu M."/>
            <person name="Wang X."/>
            <person name="Huang H."/>
        </authorList>
    </citation>
    <scope>NUCLEOTIDE SEQUENCE</scope>
    <source>
        <strain evidence="21">MT/VB/25A 57/8</strain>
    </source>
</reference>
<comment type="caution">
    <text evidence="21">The sequence shown here is derived from an EMBL/GenBank/DDBJ whole genome shotgun (WGS) entry which is preliminary data.</text>
</comment>
<keyword evidence="7" id="KW-0812">Transmembrane</keyword>
<dbReference type="Gene3D" id="2.60.120.430">
    <property type="entry name" value="Galactose-binding lectin"/>
    <property type="match status" value="1"/>
</dbReference>
<keyword evidence="22" id="KW-1185">Reference proteome</keyword>
<evidence type="ECO:0000256" key="18">
    <source>
        <dbReference type="PROSITE-ProRule" id="PRU10141"/>
    </source>
</evidence>
<dbReference type="EMBL" id="JARPOI010000002">
    <property type="protein sequence ID" value="KAJ9187531.1"/>
    <property type="molecule type" value="Genomic_DNA"/>
</dbReference>
<protein>
    <recommendedName>
        <fullName evidence="2">non-specific serine/threonine protein kinase</fullName>
        <ecNumber evidence="2">2.7.11.1</ecNumber>
    </recommendedName>
</protein>
<keyword evidence="8 19" id="KW-0732">Signal</keyword>
<evidence type="ECO:0000256" key="7">
    <source>
        <dbReference type="ARBA" id="ARBA00022692"/>
    </source>
</evidence>
<proteinExistence type="predicted"/>
<keyword evidence="12" id="KW-1133">Transmembrane helix</keyword>
<dbReference type="Gene3D" id="3.80.10.10">
    <property type="entry name" value="Ribonuclease Inhibitor"/>
    <property type="match status" value="3"/>
</dbReference>
<comment type="catalytic activity">
    <reaction evidence="16">
        <text>L-threonyl-[protein] + ATP = O-phospho-L-threonyl-[protein] + ADP + H(+)</text>
        <dbReference type="Rhea" id="RHEA:46608"/>
        <dbReference type="Rhea" id="RHEA-COMP:11060"/>
        <dbReference type="Rhea" id="RHEA-COMP:11605"/>
        <dbReference type="ChEBI" id="CHEBI:15378"/>
        <dbReference type="ChEBI" id="CHEBI:30013"/>
        <dbReference type="ChEBI" id="CHEBI:30616"/>
        <dbReference type="ChEBI" id="CHEBI:61977"/>
        <dbReference type="ChEBI" id="CHEBI:456216"/>
        <dbReference type="EC" id="2.7.11.1"/>
    </reaction>
</comment>
<dbReference type="PROSITE" id="PS00107">
    <property type="entry name" value="PROTEIN_KINASE_ATP"/>
    <property type="match status" value="1"/>
</dbReference>
<feature type="chain" id="PRO_5045520895" description="non-specific serine/threonine protein kinase" evidence="19">
    <location>
        <begin position="29"/>
        <end position="1031"/>
    </location>
</feature>
<evidence type="ECO:0000256" key="14">
    <source>
        <dbReference type="ARBA" id="ARBA00023170"/>
    </source>
</evidence>
<dbReference type="Proteomes" id="UP001174677">
    <property type="component" value="Chromosome 2"/>
</dbReference>
<gene>
    <name evidence="21" type="ORF">P3X46_002975</name>
</gene>
<dbReference type="Pfam" id="PF00069">
    <property type="entry name" value="Pkinase"/>
    <property type="match status" value="1"/>
</dbReference>
<name>A0ABQ9N4R1_HEVBR</name>
<evidence type="ECO:0000256" key="6">
    <source>
        <dbReference type="ARBA" id="ARBA00022679"/>
    </source>
</evidence>
<evidence type="ECO:0000256" key="4">
    <source>
        <dbReference type="ARBA" id="ARBA00022553"/>
    </source>
</evidence>
<dbReference type="SMART" id="SM00369">
    <property type="entry name" value="LRR_TYP"/>
    <property type="match status" value="4"/>
</dbReference>
<evidence type="ECO:0000313" key="22">
    <source>
        <dbReference type="Proteomes" id="UP001174677"/>
    </source>
</evidence>
<evidence type="ECO:0000256" key="15">
    <source>
        <dbReference type="ARBA" id="ARBA00023180"/>
    </source>
</evidence>
<evidence type="ECO:0000256" key="2">
    <source>
        <dbReference type="ARBA" id="ARBA00012513"/>
    </source>
</evidence>
<keyword evidence="11 18" id="KW-0067">ATP-binding</keyword>
<accession>A0ABQ9N4R1</accession>
<evidence type="ECO:0000256" key="19">
    <source>
        <dbReference type="SAM" id="SignalP"/>
    </source>
</evidence>
<dbReference type="Pfam" id="PF13855">
    <property type="entry name" value="LRR_8"/>
    <property type="match status" value="1"/>
</dbReference>
<evidence type="ECO:0000256" key="8">
    <source>
        <dbReference type="ARBA" id="ARBA00022729"/>
    </source>
</evidence>
<evidence type="ECO:0000256" key="11">
    <source>
        <dbReference type="ARBA" id="ARBA00022840"/>
    </source>
</evidence>
<dbReference type="Gene3D" id="3.30.200.20">
    <property type="entry name" value="Phosphorylase Kinase, domain 1"/>
    <property type="match status" value="1"/>
</dbReference>
<dbReference type="InterPro" id="IPR011009">
    <property type="entry name" value="Kinase-like_dom_sf"/>
</dbReference>
<evidence type="ECO:0000313" key="21">
    <source>
        <dbReference type="EMBL" id="KAJ9187531.1"/>
    </source>
</evidence>
<evidence type="ECO:0000256" key="17">
    <source>
        <dbReference type="ARBA" id="ARBA00048679"/>
    </source>
</evidence>
<keyword evidence="6" id="KW-0808">Transferase</keyword>
<keyword evidence="10 18" id="KW-0547">Nucleotide-binding</keyword>
<organism evidence="21 22">
    <name type="scientific">Hevea brasiliensis</name>
    <name type="common">Para rubber tree</name>
    <name type="synonym">Siphonia brasiliensis</name>
    <dbReference type="NCBI Taxonomy" id="3981"/>
    <lineage>
        <taxon>Eukaryota</taxon>
        <taxon>Viridiplantae</taxon>
        <taxon>Streptophyta</taxon>
        <taxon>Embryophyta</taxon>
        <taxon>Tracheophyta</taxon>
        <taxon>Spermatophyta</taxon>
        <taxon>Magnoliopsida</taxon>
        <taxon>eudicotyledons</taxon>
        <taxon>Gunneridae</taxon>
        <taxon>Pentapetalae</taxon>
        <taxon>rosids</taxon>
        <taxon>fabids</taxon>
        <taxon>Malpighiales</taxon>
        <taxon>Euphorbiaceae</taxon>
        <taxon>Crotonoideae</taxon>
        <taxon>Micrandreae</taxon>
        <taxon>Hevea</taxon>
    </lineage>
</organism>
<keyword evidence="5" id="KW-0433">Leucine-rich repeat</keyword>
<evidence type="ECO:0000256" key="12">
    <source>
        <dbReference type="ARBA" id="ARBA00022989"/>
    </source>
</evidence>
<evidence type="ECO:0000256" key="3">
    <source>
        <dbReference type="ARBA" id="ARBA00022527"/>
    </source>
</evidence>
<dbReference type="PANTHER" id="PTHR48006:SF48">
    <property type="entry name" value="PROTEIN KINASE DOMAIN-CONTAINING PROTEIN"/>
    <property type="match status" value="1"/>
</dbReference>
<evidence type="ECO:0000256" key="1">
    <source>
        <dbReference type="ARBA" id="ARBA00004479"/>
    </source>
</evidence>
<keyword evidence="14" id="KW-0675">Receptor</keyword>
<dbReference type="Pfam" id="PF00560">
    <property type="entry name" value="LRR_1"/>
    <property type="match status" value="2"/>
</dbReference>
<comment type="subcellular location">
    <subcellularLocation>
        <location evidence="1">Membrane</location>
        <topology evidence="1">Single-pass type I membrane protein</topology>
    </subcellularLocation>
</comment>
<sequence length="1031" mass="115641">MIEHHMMLHTKVVLFLLLLLFCQLLGYGFHIRKDVPFTDCTVYSPACRCPAYNPNCGRSSTDKVQNCSNPGTLPCDEVHALDKFVEELKLPSSTLITGDCDKMDFDDITIGCSCSDENNSPVCHVTSISTGILDLKDGRIDKDVSILTFLEKIDLSSNHLRCAIPDSLGNLKALVYLNLKNNFLKGSIPLSLGNLASLQVLTLSNNRLSGEIPRELGKLYNLITMELDENQLSGSLPLEIGNLRKLERLDLSSNKLTGPLPPTYKDLKSLIFFGVAGNSLNGSIRKFISGWTNLSSLYLMGNDFEGGLPDEIFRMKNLQSLWVSDLNNSAGFSFPKHIDMPSIYKMILRNCSLKGYIPNNIPQLYYLDLSFNQLTGEIPKAVENVTTMLLTGNMLEGPIPPLVDDNWDLSYNNFSILPSNDSRNKSHAPKPNIKPSRNYTLEARTKFCKGKSKYYSLFINCGGASLPFEGNQYDGDVSQAKFYEGPEKSKEKRWAYSCSGEFLSSYANSSDYIKNKTCGVSEESLHETARLCPVSLTYYGFCLHKGNYTVKLHFAEIVYSKDEDYSSSGKRIFDVYIQGERKLKDFSIKDKAKDPNKALIEEFVAHVDDNLLEIHFHWAGKGSMYTSPLLNGPLVSGISVTPNFTIPGGNKLSTPQIVGITVGSVLAPILLLALMWKMGWLGNRELKEIHIDVEDRRFTLKQIIDATQNFSPEMMIGRGRFGIVYKAELSDQNDLIKFAVKKISPESMQDKLKDELQGEIFFSQMKRLKHENIIQLFGGYSRKDLHLLIYEYMEKGSLHQALFDPNSKIELDWKVRFNICLGLAKALKYLHEVEEDGLKILHRNIKTSNILLDKNYIAKLTDFGWARVYSEEDPFLTIKAGGARVYVAPEYALGQPITDKADVYSFGVVALEIFSGRPGIDNQPNREAAILTDDARIAHAKGKMFGLVDRRLINYDRKKALNIMNLAILCINATADLRPTMSEVVSVLEDEKTVDQISKVGKLSNTPAAHPSSIIIMWGLLFLLHKKPTFL</sequence>
<keyword evidence="4" id="KW-0597">Phosphoprotein</keyword>
<evidence type="ECO:0000256" key="5">
    <source>
        <dbReference type="ARBA" id="ARBA00022614"/>
    </source>
</evidence>
<keyword evidence="15" id="KW-0325">Glycoprotein</keyword>
<dbReference type="InterPro" id="IPR003591">
    <property type="entry name" value="Leu-rich_rpt_typical-subtyp"/>
</dbReference>
<feature type="signal peptide" evidence="19">
    <location>
        <begin position="1"/>
        <end position="28"/>
    </location>
</feature>
<dbReference type="InterPro" id="IPR051824">
    <property type="entry name" value="LRR_Rcpt-Like_S/T_Kinase"/>
</dbReference>
<dbReference type="EC" id="2.7.11.1" evidence="2"/>
<comment type="catalytic activity">
    <reaction evidence="17">
        <text>L-seryl-[protein] + ATP = O-phospho-L-seryl-[protein] + ADP + H(+)</text>
        <dbReference type="Rhea" id="RHEA:17989"/>
        <dbReference type="Rhea" id="RHEA-COMP:9863"/>
        <dbReference type="Rhea" id="RHEA-COMP:11604"/>
        <dbReference type="ChEBI" id="CHEBI:15378"/>
        <dbReference type="ChEBI" id="CHEBI:29999"/>
        <dbReference type="ChEBI" id="CHEBI:30616"/>
        <dbReference type="ChEBI" id="CHEBI:83421"/>
        <dbReference type="ChEBI" id="CHEBI:456216"/>
        <dbReference type="EC" id="2.7.11.1"/>
    </reaction>
</comment>
<evidence type="ECO:0000256" key="10">
    <source>
        <dbReference type="ARBA" id="ARBA00022741"/>
    </source>
</evidence>
<keyword evidence="3" id="KW-0418">Kinase</keyword>
<feature type="binding site" evidence="18">
    <location>
        <position position="742"/>
    </location>
    <ligand>
        <name>ATP</name>
        <dbReference type="ChEBI" id="CHEBI:30616"/>
    </ligand>
</feature>
<dbReference type="InterPro" id="IPR032675">
    <property type="entry name" value="LRR_dom_sf"/>
</dbReference>
<evidence type="ECO:0000256" key="13">
    <source>
        <dbReference type="ARBA" id="ARBA00023136"/>
    </source>
</evidence>
<keyword evidence="9" id="KW-0677">Repeat</keyword>
<dbReference type="Gene3D" id="1.10.510.10">
    <property type="entry name" value="Transferase(Phosphotransferase) domain 1"/>
    <property type="match status" value="1"/>
</dbReference>
<dbReference type="InterPro" id="IPR000719">
    <property type="entry name" value="Prot_kinase_dom"/>
</dbReference>
<dbReference type="InterPro" id="IPR001611">
    <property type="entry name" value="Leu-rich_rpt"/>
</dbReference>
<dbReference type="InterPro" id="IPR017441">
    <property type="entry name" value="Protein_kinase_ATP_BS"/>
</dbReference>
<dbReference type="Pfam" id="PF11721">
    <property type="entry name" value="Malectin"/>
    <property type="match status" value="1"/>
</dbReference>
<dbReference type="SUPFAM" id="SSF56112">
    <property type="entry name" value="Protein kinase-like (PK-like)"/>
    <property type="match status" value="1"/>
</dbReference>
<dbReference type="PROSITE" id="PS50011">
    <property type="entry name" value="PROTEIN_KINASE_DOM"/>
    <property type="match status" value="1"/>
</dbReference>
<evidence type="ECO:0000256" key="9">
    <source>
        <dbReference type="ARBA" id="ARBA00022737"/>
    </source>
</evidence>
<dbReference type="PANTHER" id="PTHR48006">
    <property type="entry name" value="LEUCINE-RICH REPEAT-CONTAINING PROTEIN DDB_G0281931-RELATED"/>
    <property type="match status" value="1"/>
</dbReference>
<feature type="domain" description="Protein kinase" evidence="20">
    <location>
        <begin position="710"/>
        <end position="994"/>
    </location>
</feature>
<dbReference type="InterPro" id="IPR021720">
    <property type="entry name" value="Malectin_dom"/>
</dbReference>
<dbReference type="SUPFAM" id="SSF52058">
    <property type="entry name" value="L domain-like"/>
    <property type="match status" value="2"/>
</dbReference>
<evidence type="ECO:0000259" key="20">
    <source>
        <dbReference type="PROSITE" id="PS50011"/>
    </source>
</evidence>